<dbReference type="EMBL" id="LAZR01042445">
    <property type="protein sequence ID" value="KKL09517.1"/>
    <property type="molecule type" value="Genomic_DNA"/>
</dbReference>
<reference evidence="1" key="1">
    <citation type="journal article" date="2015" name="Nature">
        <title>Complex archaea that bridge the gap between prokaryotes and eukaryotes.</title>
        <authorList>
            <person name="Spang A."/>
            <person name="Saw J.H."/>
            <person name="Jorgensen S.L."/>
            <person name="Zaremba-Niedzwiedzka K."/>
            <person name="Martijn J."/>
            <person name="Lind A.E."/>
            <person name="van Eijk R."/>
            <person name="Schleper C."/>
            <person name="Guy L."/>
            <person name="Ettema T.J."/>
        </authorList>
    </citation>
    <scope>NUCLEOTIDE SEQUENCE</scope>
</reference>
<proteinExistence type="predicted"/>
<organism evidence="1">
    <name type="scientific">marine sediment metagenome</name>
    <dbReference type="NCBI Taxonomy" id="412755"/>
    <lineage>
        <taxon>unclassified sequences</taxon>
        <taxon>metagenomes</taxon>
        <taxon>ecological metagenomes</taxon>
    </lineage>
</organism>
<protein>
    <submittedName>
        <fullName evidence="1">Uncharacterized protein</fullName>
    </submittedName>
</protein>
<comment type="caution">
    <text evidence="1">The sequence shown here is derived from an EMBL/GenBank/DDBJ whole genome shotgun (WGS) entry which is preliminary data.</text>
</comment>
<gene>
    <name evidence="1" type="ORF">LCGC14_2565070</name>
</gene>
<evidence type="ECO:0000313" key="1">
    <source>
        <dbReference type="EMBL" id="KKL09517.1"/>
    </source>
</evidence>
<accession>A0A0F9B6T5</accession>
<dbReference type="AlphaFoldDB" id="A0A0F9B6T5"/>
<name>A0A0F9B6T5_9ZZZZ</name>
<sequence>MNKNFYKLVFCSLAIGGLVNSLAAIESSAIWMQKIAKIKNAPHDHNSIPNSCLSKKLRSYIKEISALHQEGILDGEFLVAKGSKVLLDLKSADVAEIAVDTIGAPQFMIGSTSKQFTAAALLKALYENMAHGDIKNGSGNWNKQEKFVLEGMKHLRENQKEIFEKEIDIDAKNIASGDTTLFVAAMEGRGEWLRLSPLLSPL</sequence>